<dbReference type="Gramene" id="TraesCLE_scaffold_093150_01G000100.1">
    <property type="protein sequence ID" value="TraesCLE_scaffold_093150_01G000100.1"/>
    <property type="gene ID" value="TraesCLE_scaffold_093150_01G000100"/>
</dbReference>
<evidence type="ECO:0000313" key="3">
    <source>
        <dbReference type="Proteomes" id="UP000019116"/>
    </source>
</evidence>
<keyword evidence="3" id="KW-1185">Reference proteome</keyword>
<evidence type="ECO:0000313" key="2">
    <source>
        <dbReference type="EnsemblPlants" id="TraesCS3D02G462700.1.cds1"/>
    </source>
</evidence>
<evidence type="ECO:0000256" key="1">
    <source>
        <dbReference type="SAM" id="MobiDB-lite"/>
    </source>
</evidence>
<dbReference type="EnsemblPlants" id="TraesCS3D02G462700.1">
    <property type="protein sequence ID" value="TraesCS3D02G462700.1.cds1"/>
    <property type="gene ID" value="TraesCS3D02G462700"/>
</dbReference>
<dbReference type="Gramene" id="TraesJUL3D03G01994440.1">
    <property type="protein sequence ID" value="TraesJUL3D03G01994440.1.CDS1"/>
    <property type="gene ID" value="TraesJUL3D03G01994440"/>
</dbReference>
<dbReference type="Proteomes" id="UP000019116">
    <property type="component" value="Chromosome 3D"/>
</dbReference>
<sequence>MRSWYGRSSSASTPNPSSAAAPSAATGAAPPPTTDSSRPTTLASPPCPSSPATVTVTSSPSTTGPPPAPSSTPSLGLLSPSPSSSRPPAMASSFSPSMRWLALALASALAPSSPSATRSLGSMPPSRGHSRTSTSWGCTHTALPASNSLHWYPVCYTPVDGETAFFQLESKLVIVFDTIAESFRQIRAPLAPPANYSCIFEMDDMLGIYSCDKAKKIVDIWVLHNYESEVWDLKYRVDLSTTEIWGKFVGLGGDSYWHVTVVSGDGDVLLLVRFGQSQNWLFYVDTNGKLVASFQDLYVGEGRFKQTLVRHDFFTTLEGHAVDASPFI</sequence>
<dbReference type="OMA" id="YEREIWS"/>
<name>A0A3B6H2E1_WHEAT</name>
<dbReference type="Gramene" id="TraesLAC3D03G01918560.1">
    <property type="protein sequence ID" value="TraesLAC3D03G01918560.1.CDS1"/>
    <property type="gene ID" value="TraesLAC3D03G01918560"/>
</dbReference>
<organism evidence="2">
    <name type="scientific">Triticum aestivum</name>
    <name type="common">Wheat</name>
    <dbReference type="NCBI Taxonomy" id="4565"/>
    <lineage>
        <taxon>Eukaryota</taxon>
        <taxon>Viridiplantae</taxon>
        <taxon>Streptophyta</taxon>
        <taxon>Embryophyta</taxon>
        <taxon>Tracheophyta</taxon>
        <taxon>Spermatophyta</taxon>
        <taxon>Magnoliopsida</taxon>
        <taxon>Liliopsida</taxon>
        <taxon>Poales</taxon>
        <taxon>Poaceae</taxon>
        <taxon>BOP clade</taxon>
        <taxon>Pooideae</taxon>
        <taxon>Triticodae</taxon>
        <taxon>Triticeae</taxon>
        <taxon>Triticinae</taxon>
        <taxon>Triticum</taxon>
    </lineage>
</organism>
<dbReference type="Gramene" id="TraesCS3D03G1018300.1">
    <property type="protein sequence ID" value="TraesCS3D03G1018300.1.CDS1"/>
    <property type="gene ID" value="TraesCS3D03G1018300"/>
</dbReference>
<dbReference type="Gramene" id="TraesROB_scaffold_073147_01G000100.1">
    <property type="protein sequence ID" value="TraesROB_scaffold_073147_01G000100.1"/>
    <property type="gene ID" value="TraesROB_scaffold_073147_01G000100"/>
</dbReference>
<accession>A0A3B6H2E1</accession>
<dbReference type="STRING" id="4565.A0A3B6H2E1"/>
<feature type="region of interest" description="Disordered" evidence="1">
    <location>
        <begin position="1"/>
        <end position="91"/>
    </location>
</feature>
<dbReference type="Gramene" id="TraesNOR3D03G02002860.1">
    <property type="protein sequence ID" value="TraesNOR3D03G02002860.1.CDS1"/>
    <property type="gene ID" value="TraesNOR3D03G02002860"/>
</dbReference>
<reference evidence="2" key="1">
    <citation type="submission" date="2018-08" db="EMBL/GenBank/DDBJ databases">
        <authorList>
            <person name="Rossello M."/>
        </authorList>
    </citation>
    <scope>NUCLEOTIDE SEQUENCE [LARGE SCALE GENOMIC DNA]</scope>
    <source>
        <strain evidence="2">cv. Chinese Spring</strain>
    </source>
</reference>
<feature type="region of interest" description="Disordered" evidence="1">
    <location>
        <begin position="114"/>
        <end position="134"/>
    </location>
</feature>
<dbReference type="AlphaFoldDB" id="A0A3B6H2E1"/>
<dbReference type="Gramene" id="TraesCAD_scaffold_073096_01G000100.1">
    <property type="protein sequence ID" value="TraesCAD_scaffold_073096_01G000100.1"/>
    <property type="gene ID" value="TraesCAD_scaffold_073096_01G000100"/>
</dbReference>
<dbReference type="Gramene" id="TraesWEE_scaffold_088373_01G000100.1">
    <property type="protein sequence ID" value="TraesWEE_scaffold_088373_01G000100.1"/>
    <property type="gene ID" value="TraesWEE_scaffold_088373_01G000100"/>
</dbReference>
<protein>
    <recommendedName>
        <fullName evidence="4">F-box associated domain-containing protein</fullName>
    </recommendedName>
</protein>
<dbReference type="Gramene" id="TraesJAG3D03G01984510.1">
    <property type="protein sequence ID" value="TraesJAG3D03G01984510.1.CDS1"/>
    <property type="gene ID" value="TraesJAG3D03G01984510"/>
</dbReference>
<evidence type="ECO:0008006" key="4">
    <source>
        <dbReference type="Google" id="ProtNLM"/>
    </source>
</evidence>
<proteinExistence type="predicted"/>
<feature type="compositionally biased region" description="Low complexity" evidence="1">
    <location>
        <begin position="71"/>
        <end position="91"/>
    </location>
</feature>
<dbReference type="Gramene" id="TraesCS3D02G462700.1">
    <property type="protein sequence ID" value="TraesCS3D02G462700.1.cds1"/>
    <property type="gene ID" value="TraesCS3D02G462700"/>
</dbReference>
<feature type="compositionally biased region" description="Low complexity" evidence="1">
    <location>
        <begin position="8"/>
        <end position="62"/>
    </location>
</feature>
<dbReference type="OrthoDB" id="629418at2759"/>
<reference evidence="2" key="2">
    <citation type="submission" date="2018-10" db="UniProtKB">
        <authorList>
            <consortium name="EnsemblPlants"/>
        </authorList>
    </citation>
    <scope>IDENTIFICATION</scope>
</reference>
<dbReference type="Gramene" id="TraesRN3D0101063400.1">
    <property type="protein sequence ID" value="TraesRN3D0101063400.1"/>
    <property type="gene ID" value="TraesRN3D0101063400"/>
</dbReference>